<dbReference type="EMBL" id="AY498874">
    <property type="protein sequence ID" value="AAS45811.1"/>
    <property type="molecule type" value="Genomic_DNA"/>
</dbReference>
<accession>Q6RGP2</accession>
<geneLocation type="plasmid" evidence="3">
    <name>linear plasmid pSLV45</name>
</geneLocation>
<dbReference type="GO" id="GO:0005524">
    <property type="term" value="F:ATP binding"/>
    <property type="evidence" value="ECO:0007669"/>
    <property type="project" value="UniProtKB-UniRule"/>
</dbReference>
<feature type="domain" description="FtsK" evidence="2">
    <location>
        <begin position="369"/>
        <end position="555"/>
    </location>
</feature>
<dbReference type="SUPFAM" id="SSF52540">
    <property type="entry name" value="P-loop containing nucleoside triphosphate hydrolases"/>
    <property type="match status" value="1"/>
</dbReference>
<protein>
    <submittedName>
        <fullName evidence="3">TraSLVB</fullName>
    </submittedName>
</protein>
<evidence type="ECO:0000313" key="3">
    <source>
        <dbReference type="EMBL" id="AAS45811.1"/>
    </source>
</evidence>
<dbReference type="AlphaFoldDB" id="Q6RGP2"/>
<dbReference type="InterPro" id="IPR027417">
    <property type="entry name" value="P-loop_NTPase"/>
</dbReference>
<dbReference type="PROSITE" id="PS50901">
    <property type="entry name" value="FTSK"/>
    <property type="match status" value="1"/>
</dbReference>
<dbReference type="InterPro" id="IPR002543">
    <property type="entry name" value="FtsK_dom"/>
</dbReference>
<gene>
    <name evidence="3" type="primary">traSLVB</name>
</gene>
<keyword evidence="3" id="KW-0614">Plasmid</keyword>
<proteinExistence type="predicted"/>
<evidence type="ECO:0000256" key="1">
    <source>
        <dbReference type="PROSITE-ProRule" id="PRU00289"/>
    </source>
</evidence>
<dbReference type="Gene3D" id="3.40.50.300">
    <property type="entry name" value="P-loop containing nucleotide triphosphate hydrolases"/>
    <property type="match status" value="1"/>
</dbReference>
<feature type="binding site" evidence="1">
    <location>
        <begin position="385"/>
        <end position="392"/>
    </location>
    <ligand>
        <name>ATP</name>
        <dbReference type="ChEBI" id="CHEBI:30616"/>
    </ligand>
</feature>
<sequence>MSQRPTRRTRSGARHLALFLAHWAGGHTVSNEELFRRIIKQRAEAHQEALEEHRRLVLRAHKKATKLHRIAEEDGGLTPAAKAELKAATKEAERHTAALRALGEFEVPNLDPGQVRHRRRRIAAARCAVLAAPAAGITAATVAGAWWTGPTAAVLGVLTSWARGPQAFDLTARPVPADLIAETPMVLAVPGAAPAPVVAPVAAAAVGLPSVPPMPAPAPAPAAAGATAPVPAGAAPAAAGTAVEGGQDLVLALSKALGACRVIPRGTQVTLLAPPEVTAERWTAVVRLPDDTGATVDHVVAARKNLGGELGLDRARLHVEQVAGADDKTLRVSGFTTDPFAQPRLCTAEMLGGVDVWEQGIPVAFDAFGRLLYLRLRDVSILLGGSSRSGKGAVLRLIIAGCLLDPRVRLHLADGKHPGQHRWKGLTDSYIYDPDKRAKQLAKRLEALVAEMGERAGRLAAVGVESLAERPDLVGTEGLTLEVVVVDEVSAFTLDVKYGKRITKALIDLAARGLAFGIVLILATQLSTAGVLDRLVTSNVVWRWCMYATGADESNTILGKGMAGRGYSAHLLDPEQRGSGLLLAEGRISTVRSLWLDGADMMAVQDMVRALRAKPTTPTPAPVPVQAPVPAPAPAAVAAPEADWSVLDRWLEQAAPPVPGPAAVPAGAVQRLRALDVIRQAGPDGIKRAALADAVGVPATTVGGWLKEWTSQGVIEALGSPPHTRYAATDGRQ</sequence>
<organism evidence="3">
    <name type="scientific">Streptomyces lavendulae</name>
    <dbReference type="NCBI Taxonomy" id="1914"/>
    <lineage>
        <taxon>Bacteria</taxon>
        <taxon>Bacillati</taxon>
        <taxon>Actinomycetota</taxon>
        <taxon>Actinomycetes</taxon>
        <taxon>Kitasatosporales</taxon>
        <taxon>Streptomycetaceae</taxon>
        <taxon>Streptomyces</taxon>
    </lineage>
</organism>
<reference evidence="3" key="2">
    <citation type="journal article" date="2004" name="Microbiology">
        <title>Characterization of the Streptomyces lavendulae IMRU 3455 linear plasmid pSLV45.</title>
        <authorList>
            <person name="Hosted T.J."/>
            <person name="Wang T."/>
            <person name="Horan A.C."/>
        </authorList>
    </citation>
    <scope>NUCLEOTIDE SEQUENCE</scope>
    <source>
        <strain evidence="3">IMRU3455</strain>
        <plasmid evidence="3">linear plasmid pSLV45</plasmid>
    </source>
</reference>
<dbReference type="GO" id="GO:0003677">
    <property type="term" value="F:DNA binding"/>
    <property type="evidence" value="ECO:0007669"/>
    <property type="project" value="InterPro"/>
</dbReference>
<keyword evidence="1" id="KW-0067">ATP-binding</keyword>
<keyword evidence="1" id="KW-0547">Nucleotide-binding</keyword>
<dbReference type="PANTHER" id="PTHR48125">
    <property type="entry name" value="LP07818P1"/>
    <property type="match status" value="1"/>
</dbReference>
<dbReference type="PANTHER" id="PTHR48125:SF10">
    <property type="entry name" value="OS12G0136300 PROTEIN"/>
    <property type="match status" value="1"/>
</dbReference>
<reference evidence="3" key="1">
    <citation type="submission" date="2003-12" db="EMBL/GenBank/DDBJ databases">
        <authorList>
            <person name="Hosted T.J.Jr."/>
            <person name="Horan A.C."/>
            <person name="Wang T."/>
        </authorList>
    </citation>
    <scope>NUCLEOTIDE SEQUENCE</scope>
    <source>
        <strain evidence="3">IMRU3455</strain>
        <plasmid evidence="3">linear plasmid pSLV45</plasmid>
    </source>
</reference>
<name>Q6RGP2_STRLA</name>
<evidence type="ECO:0000259" key="2">
    <source>
        <dbReference type="PROSITE" id="PS50901"/>
    </source>
</evidence>